<dbReference type="EMBL" id="JAUYZG010000022">
    <property type="protein sequence ID" value="KAK2872994.1"/>
    <property type="molecule type" value="Genomic_DNA"/>
</dbReference>
<sequence length="176" mass="18466">MESGGEGVGNSRFNVSLISRTSPQLLQQQAALLGHMLPALLQLSSLEQGPTHSLCGWPAGVGYCFSTALTAVTVLAPRAAPLTSPPARPQYCISTSETIKKEGIDRSRGTDRNRGSLVSPSSLFISPPACHMMGVQGASTPRAVPIESRGALSAGKPATSCLAKVLKHHWFFSPSN</sequence>
<dbReference type="AlphaFoldDB" id="A0AA88P8X8"/>
<protein>
    <submittedName>
        <fullName evidence="1">Uncharacterized protein</fullName>
    </submittedName>
</protein>
<gene>
    <name evidence="1" type="ORF">Q8A67_022891</name>
</gene>
<evidence type="ECO:0000313" key="1">
    <source>
        <dbReference type="EMBL" id="KAK2872994.1"/>
    </source>
</evidence>
<name>A0AA88P8X8_9TELE</name>
<keyword evidence="2" id="KW-1185">Reference proteome</keyword>
<comment type="caution">
    <text evidence="1">The sequence shown here is derived from an EMBL/GenBank/DDBJ whole genome shotgun (WGS) entry which is preliminary data.</text>
</comment>
<proteinExistence type="predicted"/>
<evidence type="ECO:0000313" key="2">
    <source>
        <dbReference type="Proteomes" id="UP001187343"/>
    </source>
</evidence>
<reference evidence="1" key="1">
    <citation type="submission" date="2023-08" db="EMBL/GenBank/DDBJ databases">
        <title>Chromosome-level Genome Assembly of mud carp (Cirrhinus molitorella).</title>
        <authorList>
            <person name="Liu H."/>
        </authorList>
    </citation>
    <scope>NUCLEOTIDE SEQUENCE</scope>
    <source>
        <strain evidence="1">Prfri</strain>
        <tissue evidence="1">Muscle</tissue>
    </source>
</reference>
<accession>A0AA88P8X8</accession>
<organism evidence="1 2">
    <name type="scientific">Cirrhinus molitorella</name>
    <name type="common">mud carp</name>
    <dbReference type="NCBI Taxonomy" id="172907"/>
    <lineage>
        <taxon>Eukaryota</taxon>
        <taxon>Metazoa</taxon>
        <taxon>Chordata</taxon>
        <taxon>Craniata</taxon>
        <taxon>Vertebrata</taxon>
        <taxon>Euteleostomi</taxon>
        <taxon>Actinopterygii</taxon>
        <taxon>Neopterygii</taxon>
        <taxon>Teleostei</taxon>
        <taxon>Ostariophysi</taxon>
        <taxon>Cypriniformes</taxon>
        <taxon>Cyprinidae</taxon>
        <taxon>Labeoninae</taxon>
        <taxon>Labeonini</taxon>
        <taxon>Cirrhinus</taxon>
    </lineage>
</organism>
<dbReference type="Proteomes" id="UP001187343">
    <property type="component" value="Unassembled WGS sequence"/>
</dbReference>